<dbReference type="OrthoDB" id="881598at2"/>
<accession>A0A4Q9H7K1</accession>
<proteinExistence type="predicted"/>
<dbReference type="Proteomes" id="UP000291819">
    <property type="component" value="Unassembled WGS sequence"/>
</dbReference>
<reference evidence="1 2" key="1">
    <citation type="submission" date="2019-02" db="EMBL/GenBank/DDBJ databases">
        <title>Pedobacter kyonggii whole genome sequence analysis.</title>
        <authorList>
            <person name="Dahal R.H."/>
        </authorList>
    </citation>
    <scope>NUCLEOTIDE SEQUENCE [LARGE SCALE GENOMIC DNA]</scope>
    <source>
        <strain evidence="1 2">K-4-11-1</strain>
    </source>
</reference>
<evidence type="ECO:0000313" key="2">
    <source>
        <dbReference type="Proteomes" id="UP000291819"/>
    </source>
</evidence>
<sequence>MGKEKADLVWERLQKLNLWKLVDDSSFGVGCNGKTTGDALEGRPDIIHLITKNNIKTLVYQYPDVYEKRCPGNENKQKIISLNNLFNLEFEKFIDDDGR</sequence>
<name>A0A4Q9H7K1_9SPHI</name>
<evidence type="ECO:0000313" key="1">
    <source>
        <dbReference type="EMBL" id="TBO39781.1"/>
    </source>
</evidence>
<organism evidence="1 2">
    <name type="scientific">Pedobacter kyonggii</name>
    <dbReference type="NCBI Taxonomy" id="1926871"/>
    <lineage>
        <taxon>Bacteria</taxon>
        <taxon>Pseudomonadati</taxon>
        <taxon>Bacteroidota</taxon>
        <taxon>Sphingobacteriia</taxon>
        <taxon>Sphingobacteriales</taxon>
        <taxon>Sphingobacteriaceae</taxon>
        <taxon>Pedobacter</taxon>
    </lineage>
</organism>
<comment type="caution">
    <text evidence="1">The sequence shown here is derived from an EMBL/GenBank/DDBJ whole genome shotgun (WGS) entry which is preliminary data.</text>
</comment>
<keyword evidence="2" id="KW-1185">Reference proteome</keyword>
<dbReference type="RefSeq" id="WP_131032161.1">
    <property type="nucleotide sequence ID" value="NZ_SIXF01000034.1"/>
</dbReference>
<protein>
    <submittedName>
        <fullName evidence="1">Uncharacterized protein</fullName>
    </submittedName>
</protein>
<dbReference type="AlphaFoldDB" id="A0A4Q9H7K1"/>
<dbReference type="EMBL" id="SIXF01000034">
    <property type="protein sequence ID" value="TBO39781.1"/>
    <property type="molecule type" value="Genomic_DNA"/>
</dbReference>
<gene>
    <name evidence="1" type="ORF">EYS08_22240</name>
</gene>